<dbReference type="GO" id="GO:0005524">
    <property type="term" value="F:ATP binding"/>
    <property type="evidence" value="ECO:0007669"/>
    <property type="project" value="UniProtKB-UniRule"/>
</dbReference>
<dbReference type="InterPro" id="IPR035968">
    <property type="entry name" value="ATP_synth_F1_ATPase_gsu"/>
</dbReference>
<dbReference type="PANTHER" id="PTHR11693">
    <property type="entry name" value="ATP SYNTHASE GAMMA CHAIN"/>
    <property type="match status" value="1"/>
</dbReference>
<dbReference type="CDD" id="cd12151">
    <property type="entry name" value="F1-ATPase_gamma"/>
    <property type="match status" value="1"/>
</dbReference>
<evidence type="ECO:0000313" key="11">
    <source>
        <dbReference type="EMBL" id="RWZ79117.1"/>
    </source>
</evidence>
<proteinExistence type="inferred from homology"/>
<evidence type="ECO:0000256" key="3">
    <source>
        <dbReference type="ARBA" id="ARBA00007681"/>
    </source>
</evidence>
<accession>A0A4Q0AII9</accession>
<comment type="caution">
    <text evidence="11">The sequence shown here is derived from an EMBL/GenBank/DDBJ whole genome shotgun (WGS) entry which is preliminary data.</text>
</comment>
<dbReference type="PROSITE" id="PS00153">
    <property type="entry name" value="ATPASE_GAMMA"/>
    <property type="match status" value="1"/>
</dbReference>
<dbReference type="SUPFAM" id="SSF52943">
    <property type="entry name" value="ATP synthase (F1-ATPase), gamma subunit"/>
    <property type="match status" value="1"/>
</dbReference>
<dbReference type="InterPro" id="IPR000131">
    <property type="entry name" value="ATP_synth_F1_gsu"/>
</dbReference>
<comment type="subunit">
    <text evidence="10">F-type ATPases have 2 components, CF(1) - the catalytic core - and CF(0) - the membrane proton channel. CF(1) has five subunits: alpha(3), beta(3), gamma(1), delta(1), epsilon(1). CF(0) has three main subunits: a, b and c.</text>
</comment>
<keyword evidence="10" id="KW-1003">Cell membrane</keyword>
<dbReference type="PANTHER" id="PTHR11693:SF22">
    <property type="entry name" value="ATP SYNTHASE SUBUNIT GAMMA, MITOCHONDRIAL"/>
    <property type="match status" value="1"/>
</dbReference>
<keyword evidence="8 10" id="KW-0139">CF(1)</keyword>
<evidence type="ECO:0000256" key="1">
    <source>
        <dbReference type="ARBA" id="ARBA00003456"/>
    </source>
</evidence>
<dbReference type="Gene3D" id="1.10.287.80">
    <property type="entry name" value="ATP synthase, gamma subunit, helix hairpin domain"/>
    <property type="match status" value="1"/>
</dbReference>
<name>A0A4Q0AII9_9BACT</name>
<protein>
    <recommendedName>
        <fullName evidence="10">ATP synthase gamma chain</fullName>
    </recommendedName>
    <alternativeName>
        <fullName evidence="10">ATP synthase F1 sector gamma subunit</fullName>
    </alternativeName>
    <alternativeName>
        <fullName evidence="10">F-ATPase gamma subunit</fullName>
    </alternativeName>
</protein>
<evidence type="ECO:0000256" key="5">
    <source>
        <dbReference type="ARBA" id="ARBA00022781"/>
    </source>
</evidence>
<dbReference type="Pfam" id="PF00231">
    <property type="entry name" value="ATP-synt"/>
    <property type="match status" value="1"/>
</dbReference>
<evidence type="ECO:0000256" key="2">
    <source>
        <dbReference type="ARBA" id="ARBA00004170"/>
    </source>
</evidence>
<comment type="similarity">
    <text evidence="3 10">Belongs to the ATPase gamma chain family.</text>
</comment>
<dbReference type="GO" id="GO:0045259">
    <property type="term" value="C:proton-transporting ATP synthase complex"/>
    <property type="evidence" value="ECO:0007669"/>
    <property type="project" value="UniProtKB-KW"/>
</dbReference>
<dbReference type="Proteomes" id="UP000289269">
    <property type="component" value="Unassembled WGS sequence"/>
</dbReference>
<comment type="function">
    <text evidence="1 10">Produces ATP from ADP in the presence of a proton gradient across the membrane. The gamma chain is believed to be important in regulating ATPase activity and the flow of protons through the CF(0) complex.</text>
</comment>
<evidence type="ECO:0000256" key="4">
    <source>
        <dbReference type="ARBA" id="ARBA00022448"/>
    </source>
</evidence>
<dbReference type="GO" id="GO:0005886">
    <property type="term" value="C:plasma membrane"/>
    <property type="evidence" value="ECO:0007669"/>
    <property type="project" value="UniProtKB-SubCell"/>
</dbReference>
<dbReference type="PRINTS" id="PR00126">
    <property type="entry name" value="ATPASEGAMMA"/>
</dbReference>
<gene>
    <name evidence="10 11" type="primary">atpG</name>
    <name evidence="11" type="ORF">EOT04_02185</name>
</gene>
<dbReference type="NCBIfam" id="TIGR01146">
    <property type="entry name" value="ATPsyn_F1gamma"/>
    <property type="match status" value="1"/>
</dbReference>
<dbReference type="GO" id="GO:0046933">
    <property type="term" value="F:proton-transporting ATP synthase activity, rotational mechanism"/>
    <property type="evidence" value="ECO:0007669"/>
    <property type="project" value="UniProtKB-UniRule"/>
</dbReference>
<evidence type="ECO:0000313" key="12">
    <source>
        <dbReference type="Proteomes" id="UP000289269"/>
    </source>
</evidence>
<keyword evidence="6 10" id="KW-0406">Ion transport</keyword>
<evidence type="ECO:0000256" key="9">
    <source>
        <dbReference type="ARBA" id="ARBA00023310"/>
    </source>
</evidence>
<reference evidence="11" key="1">
    <citation type="submission" date="2019-01" db="EMBL/GenBank/DDBJ databases">
        <title>Genomic signatures and co-occurrence patterns of the ultra-small Saccharimodia (Patescibacteria phylum) suggest a symbiotic lifestyle.</title>
        <authorList>
            <person name="Lemos L."/>
            <person name="Medeiros J."/>
            <person name="Andreote F."/>
            <person name="Fernandes G."/>
            <person name="Varani A."/>
            <person name="Oliveira G."/>
            <person name="Pylro V."/>
        </authorList>
    </citation>
    <scope>NUCLEOTIDE SEQUENCE [LARGE SCALE GENOMIC DNA]</scope>
    <source>
        <strain evidence="11">AMD01</strain>
    </source>
</reference>
<evidence type="ECO:0000256" key="10">
    <source>
        <dbReference type="HAMAP-Rule" id="MF_00815"/>
    </source>
</evidence>
<keyword evidence="5 10" id="KW-0375">Hydrogen ion transport</keyword>
<keyword evidence="9 10" id="KW-0066">ATP synthesis</keyword>
<dbReference type="GO" id="GO:0042777">
    <property type="term" value="P:proton motive force-driven plasma membrane ATP synthesis"/>
    <property type="evidence" value="ECO:0007669"/>
    <property type="project" value="UniProtKB-UniRule"/>
</dbReference>
<sequence length="290" mass="31900">MISTRQLRTRIRSVKNTRQITKAMQLVAASKMRRAQEATQLTRNYAEVARELLTYLSSLVDTRRDPLYAKRPLKNRLIILITADRGMAGAYNANLLKQYVELLRQDAKRGVTNTTITIGRKGSHFVARLENVESLGAYHDFPERPTGSELKPIIATLVAMFKQGQADAVDVIYTKFAGGLNSCPVTQPLLPAGFEPSAKVGEDIRHSGFEPSARAVLRGATVRLVEAQLFQALLDANAAEQSMRVIAMQNATDNASDLIDDLTLEMNKSRQAAITQELAEISGGAEAMKV</sequence>
<evidence type="ECO:0000256" key="7">
    <source>
        <dbReference type="ARBA" id="ARBA00023136"/>
    </source>
</evidence>
<keyword evidence="12" id="KW-1185">Reference proteome</keyword>
<evidence type="ECO:0000256" key="8">
    <source>
        <dbReference type="ARBA" id="ARBA00023196"/>
    </source>
</evidence>
<dbReference type="InterPro" id="IPR023632">
    <property type="entry name" value="ATP_synth_F1_gsu_CS"/>
</dbReference>
<comment type="subcellular location">
    <subcellularLocation>
        <location evidence="10">Cell membrane</location>
        <topology evidence="10">Peripheral membrane protein</topology>
    </subcellularLocation>
    <subcellularLocation>
        <location evidence="2">Membrane</location>
        <topology evidence="2">Peripheral membrane protein</topology>
    </subcellularLocation>
</comment>
<dbReference type="EMBL" id="SCKW01000019">
    <property type="protein sequence ID" value="RWZ79117.1"/>
    <property type="molecule type" value="Genomic_DNA"/>
</dbReference>
<dbReference type="HAMAP" id="MF_00815">
    <property type="entry name" value="ATP_synth_gamma_bact"/>
    <property type="match status" value="1"/>
</dbReference>
<evidence type="ECO:0000256" key="6">
    <source>
        <dbReference type="ARBA" id="ARBA00023065"/>
    </source>
</evidence>
<dbReference type="AlphaFoldDB" id="A0A4Q0AII9"/>
<organism evidence="11 12">
    <name type="scientific">Candidatus Chaera renei</name>
    <dbReference type="NCBI Taxonomy" id="2506947"/>
    <lineage>
        <taxon>Bacteria</taxon>
        <taxon>Candidatus Saccharimonadota</taxon>
        <taxon>Candidatus Saccharimonadia</taxon>
        <taxon>Candidatus Saccharimonadales</taxon>
        <taxon>Candidatus Saccharimonadaceae</taxon>
        <taxon>Candidatus Chaera</taxon>
    </lineage>
</organism>
<keyword evidence="4 10" id="KW-0813">Transport</keyword>
<dbReference type="Gene3D" id="3.40.1380.10">
    <property type="match status" value="1"/>
</dbReference>
<keyword evidence="7 10" id="KW-0472">Membrane</keyword>